<dbReference type="PANTHER" id="PTHR10655">
    <property type="entry name" value="LYSOPHOSPHOLIPASE-RELATED"/>
    <property type="match status" value="1"/>
</dbReference>
<evidence type="ECO:0000313" key="6">
    <source>
        <dbReference type="Proteomes" id="UP001251870"/>
    </source>
</evidence>
<protein>
    <submittedName>
        <fullName evidence="5">Phospholipase</fullName>
    </submittedName>
</protein>
<evidence type="ECO:0000256" key="3">
    <source>
        <dbReference type="SAM" id="MobiDB-lite"/>
    </source>
</evidence>
<dbReference type="Proteomes" id="UP001251870">
    <property type="component" value="Unassembled WGS sequence"/>
</dbReference>
<evidence type="ECO:0000256" key="2">
    <source>
        <dbReference type="ARBA" id="ARBA00022801"/>
    </source>
</evidence>
<feature type="compositionally biased region" description="Basic and acidic residues" evidence="3">
    <location>
        <begin position="7"/>
        <end position="20"/>
    </location>
</feature>
<dbReference type="RefSeq" id="WP_310547204.1">
    <property type="nucleotide sequence ID" value="NZ_JAVKGR010000001.1"/>
</dbReference>
<dbReference type="Pfam" id="PF02230">
    <property type="entry name" value="Abhydrolase_2"/>
    <property type="match status" value="1"/>
</dbReference>
<gene>
    <name evidence="5" type="ORF">RIL96_01390</name>
</gene>
<reference evidence="5 6" key="1">
    <citation type="submission" date="2023-09" db="EMBL/GenBank/DDBJ databases">
        <title>Description of three actinobacteria isolated from air of manufacturing shop in a pharmaceutical factory.</title>
        <authorList>
            <person name="Zhang D.-F."/>
        </authorList>
    </citation>
    <scope>NUCLEOTIDE SEQUENCE [LARGE SCALE GENOMIC DNA]</scope>
    <source>
        <strain evidence="5 6">LY-0111</strain>
    </source>
</reference>
<comment type="caution">
    <text evidence="5">The sequence shown here is derived from an EMBL/GenBank/DDBJ whole genome shotgun (WGS) entry which is preliminary data.</text>
</comment>
<feature type="domain" description="Phospholipase/carboxylesterase/thioesterase" evidence="4">
    <location>
        <begin position="35"/>
        <end position="234"/>
    </location>
</feature>
<keyword evidence="6" id="KW-1185">Reference proteome</keyword>
<evidence type="ECO:0000259" key="4">
    <source>
        <dbReference type="Pfam" id="PF02230"/>
    </source>
</evidence>
<dbReference type="InterPro" id="IPR050565">
    <property type="entry name" value="LYPA1-2/EST-like"/>
</dbReference>
<evidence type="ECO:0000313" key="5">
    <source>
        <dbReference type="EMBL" id="MDR8018221.1"/>
    </source>
</evidence>
<dbReference type="PANTHER" id="PTHR10655:SF17">
    <property type="entry name" value="LYSOPHOSPHOLIPASE-LIKE PROTEIN 1"/>
    <property type="match status" value="1"/>
</dbReference>
<dbReference type="SUPFAM" id="SSF53474">
    <property type="entry name" value="alpha/beta-Hydrolases"/>
    <property type="match status" value="1"/>
</dbReference>
<dbReference type="EMBL" id="JAVKGR010000001">
    <property type="protein sequence ID" value="MDR8018221.1"/>
    <property type="molecule type" value="Genomic_DNA"/>
</dbReference>
<accession>A0ABU2DPA4</accession>
<dbReference type="InterPro" id="IPR029058">
    <property type="entry name" value="AB_hydrolase_fold"/>
</dbReference>
<keyword evidence="2" id="KW-0378">Hydrolase</keyword>
<organism evidence="5 6">
    <name type="scientific">Nesterenkonia aerolata</name>
    <dbReference type="NCBI Taxonomy" id="3074079"/>
    <lineage>
        <taxon>Bacteria</taxon>
        <taxon>Bacillati</taxon>
        <taxon>Actinomycetota</taxon>
        <taxon>Actinomycetes</taxon>
        <taxon>Micrococcales</taxon>
        <taxon>Micrococcaceae</taxon>
        <taxon>Nesterenkonia</taxon>
    </lineage>
</organism>
<comment type="similarity">
    <text evidence="1">Belongs to the AB hydrolase superfamily. AB hydrolase 2 family.</text>
</comment>
<feature type="region of interest" description="Disordered" evidence="3">
    <location>
        <begin position="1"/>
        <end position="27"/>
    </location>
</feature>
<proteinExistence type="inferred from homology"/>
<dbReference type="Gene3D" id="3.40.50.1820">
    <property type="entry name" value="alpha/beta hydrolase"/>
    <property type="match status" value="1"/>
</dbReference>
<evidence type="ECO:0000256" key="1">
    <source>
        <dbReference type="ARBA" id="ARBA00006499"/>
    </source>
</evidence>
<sequence>MTDDAMDAPRTDQARAERPAGEPAEQPVVVWSRNSEERQGTPLVVMLHGFGSHERDLFSFAHLLPERFTYAAVRAPLAEGPGYTWFPLDPMRLAYRSEDARRAVDELWAWIDSVRGDHSSVTLLGFSMGMAMATSLLRSRPTEFAAVIGLSGFAVDPEGDPETTEYFDDEGLAAAQVPFFWGRDQEDPVIPAEYVDYTHSWANRAVKLTKVLYAGAGHGIVPQEITHMGEFLEFSVRG</sequence>
<name>A0ABU2DPA4_9MICC</name>
<dbReference type="InterPro" id="IPR003140">
    <property type="entry name" value="PLipase/COase/thioEstase"/>
</dbReference>